<dbReference type="AlphaFoldDB" id="A0AB33JW71"/>
<keyword evidence="4" id="KW-0472">Membrane</keyword>
<reference evidence="6" key="1">
    <citation type="submission" date="2024-07" db="EMBL/GenBank/DDBJ databases">
        <title>Complete genome sequences of cellulolytic bacteria, Kitasatospora sp. CMC57 and Streptomyces sp. CMC78, isolated from Japanese agricultural soil.</title>
        <authorList>
            <person name="Hashimoto T."/>
            <person name="Ito M."/>
            <person name="Iwamoto M."/>
            <person name="Fukahori D."/>
            <person name="Shoda T."/>
            <person name="Sakoda M."/>
            <person name="Morohoshi T."/>
            <person name="Mitsuboshi M."/>
            <person name="Nishizawa T."/>
        </authorList>
    </citation>
    <scope>NUCLEOTIDE SEQUENCE</scope>
    <source>
        <strain evidence="6">CMC57</strain>
    </source>
</reference>
<feature type="transmembrane region" description="Helical" evidence="4">
    <location>
        <begin position="185"/>
        <end position="203"/>
    </location>
</feature>
<name>A0AB33JW71_9ACTN</name>
<evidence type="ECO:0000259" key="5">
    <source>
        <dbReference type="PROSITE" id="PS50901"/>
    </source>
</evidence>
<dbReference type="InterPro" id="IPR027417">
    <property type="entry name" value="P-loop_NTPase"/>
</dbReference>
<organism evidence="6">
    <name type="scientific">Kitasatospora sp. CMC57</name>
    <dbReference type="NCBI Taxonomy" id="3231513"/>
    <lineage>
        <taxon>Bacteria</taxon>
        <taxon>Bacillati</taxon>
        <taxon>Actinomycetota</taxon>
        <taxon>Actinomycetes</taxon>
        <taxon>Kitasatosporales</taxon>
        <taxon>Streptomycetaceae</taxon>
        <taxon>Kitasatospora</taxon>
    </lineage>
</organism>
<evidence type="ECO:0000256" key="2">
    <source>
        <dbReference type="ARBA" id="ARBA00022840"/>
    </source>
</evidence>
<dbReference type="GO" id="GO:0005524">
    <property type="term" value="F:ATP binding"/>
    <property type="evidence" value="ECO:0007669"/>
    <property type="project" value="UniProtKB-UniRule"/>
</dbReference>
<dbReference type="PANTHER" id="PTHR22683">
    <property type="entry name" value="SPORULATION PROTEIN RELATED"/>
    <property type="match status" value="1"/>
</dbReference>
<gene>
    <name evidence="6" type="ORF">KCMC57_38190</name>
</gene>
<sequence length="733" mass="78514">MNQPNPPTGPGGQPENPDELFARLEADLTADFPAIAADVVDLDKARNLRRATENGDDPDGLSVYVDTPAPKTDALASRWATARAAKRRPIIPAWAKSKLELAAAAKWAAGHAGHTLGYHAVRSPLYAAKLAARSPRGTSRLVGGTWRWVSDAESRPVRAAAVRREDVAEYLVLARRRDARVKARGALLALAAVLGVAFVAVLLVTTPGWTQLAVLTAGLMVLGVAGGEADAPLIDRAVVATKVQRLTSDMVVRALGAMGLAEVNKALGKGGSGVTFPAPITRDGPGWRADIDLPYGVTAIDVIERRDRLASGLRRPMGCVWPEPVHDQHAGRLMLWVGDQDMSQTKPPAWPLAKGGAASLFKALPFGTDQRGRPVAMNLMFANVLIGAMPRFGKTFALRVLMLAAALDPIAELHVWELKGTGDLEDAEKVAADYGSGADDETIEGALGSIRYVYKELERRAAVLRSLPKERRPENKVTPELAADRKLGLHPLVLVVDECQELFSHDTFGKEAGELCEGIIKRGPAMGVILLLATQRPDVKSLPSGISANVGIRFCLRVMGQTENDMVLGTSSYKNGLRATTFTANDKGIGYLVGAATDPQIVRSYYIDGPAAGKIMDRARAARIAAGTLTGVAAGELPEREQNTTSILDDLISIWPAAEPKVWSETLVAALAALDEARYGGWEPEQLALVLKPHGIDTVQIGRRINGKVVNRRGVELAAIRDSITRRNQQRSA</sequence>
<dbReference type="InterPro" id="IPR050206">
    <property type="entry name" value="FtsK/SpoIIIE/SftA"/>
</dbReference>
<evidence type="ECO:0000256" key="3">
    <source>
        <dbReference type="PROSITE-ProRule" id="PRU00289"/>
    </source>
</evidence>
<feature type="domain" description="FtsK" evidence="5">
    <location>
        <begin position="372"/>
        <end position="565"/>
    </location>
</feature>
<keyword evidence="1 3" id="KW-0547">Nucleotide-binding</keyword>
<dbReference type="GO" id="GO:0003677">
    <property type="term" value="F:DNA binding"/>
    <property type="evidence" value="ECO:0007669"/>
    <property type="project" value="InterPro"/>
</dbReference>
<keyword evidence="4" id="KW-1133">Transmembrane helix</keyword>
<dbReference type="InterPro" id="IPR002543">
    <property type="entry name" value="FtsK_dom"/>
</dbReference>
<evidence type="ECO:0000256" key="4">
    <source>
        <dbReference type="SAM" id="Phobius"/>
    </source>
</evidence>
<dbReference type="RefSeq" id="WP_407989806.1">
    <property type="nucleotide sequence ID" value="NZ_AP035881.2"/>
</dbReference>
<evidence type="ECO:0000313" key="6">
    <source>
        <dbReference type="EMBL" id="BFP47451.1"/>
    </source>
</evidence>
<evidence type="ECO:0000256" key="1">
    <source>
        <dbReference type="ARBA" id="ARBA00022741"/>
    </source>
</evidence>
<dbReference type="SUPFAM" id="SSF52540">
    <property type="entry name" value="P-loop containing nucleoside triphosphate hydrolases"/>
    <property type="match status" value="1"/>
</dbReference>
<keyword evidence="2 3" id="KW-0067">ATP-binding</keyword>
<dbReference type="Gene3D" id="3.40.50.300">
    <property type="entry name" value="P-loop containing nucleotide triphosphate hydrolases"/>
    <property type="match status" value="1"/>
</dbReference>
<feature type="binding site" evidence="3">
    <location>
        <begin position="388"/>
        <end position="395"/>
    </location>
    <ligand>
        <name>ATP</name>
        <dbReference type="ChEBI" id="CHEBI:30616"/>
    </ligand>
</feature>
<proteinExistence type="predicted"/>
<dbReference type="PROSITE" id="PS50901">
    <property type="entry name" value="FTSK"/>
    <property type="match status" value="1"/>
</dbReference>
<keyword evidence="4" id="KW-0812">Transmembrane</keyword>
<protein>
    <submittedName>
        <fullName evidence="6">FtsK/SpoIIIE domain-containing protein</fullName>
    </submittedName>
</protein>
<accession>A0AB33JW71</accession>
<dbReference type="PANTHER" id="PTHR22683:SF41">
    <property type="entry name" value="DNA TRANSLOCASE FTSK"/>
    <property type="match status" value="1"/>
</dbReference>
<dbReference type="EMBL" id="AP035881">
    <property type="protein sequence ID" value="BFP47451.1"/>
    <property type="molecule type" value="Genomic_DNA"/>
</dbReference>